<evidence type="ECO:0000313" key="2">
    <source>
        <dbReference type="Proteomes" id="UP000714275"/>
    </source>
</evidence>
<keyword evidence="2" id="KW-1185">Reference proteome</keyword>
<comment type="caution">
    <text evidence="1">The sequence shown here is derived from an EMBL/GenBank/DDBJ whole genome shotgun (WGS) entry which is preliminary data.</text>
</comment>
<accession>A0A9P6ZY62</accession>
<dbReference type="Proteomes" id="UP000714275">
    <property type="component" value="Unassembled WGS sequence"/>
</dbReference>
<organism evidence="1 2">
    <name type="scientific">Suillus placidus</name>
    <dbReference type="NCBI Taxonomy" id="48579"/>
    <lineage>
        <taxon>Eukaryota</taxon>
        <taxon>Fungi</taxon>
        <taxon>Dikarya</taxon>
        <taxon>Basidiomycota</taxon>
        <taxon>Agaricomycotina</taxon>
        <taxon>Agaricomycetes</taxon>
        <taxon>Agaricomycetidae</taxon>
        <taxon>Boletales</taxon>
        <taxon>Suillineae</taxon>
        <taxon>Suillaceae</taxon>
        <taxon>Suillus</taxon>
    </lineage>
</organism>
<name>A0A9P6ZY62_9AGAM</name>
<reference evidence="1" key="1">
    <citation type="journal article" date="2020" name="New Phytol.">
        <title>Comparative genomics reveals dynamic genome evolution in host specialist ectomycorrhizal fungi.</title>
        <authorList>
            <person name="Lofgren L.A."/>
            <person name="Nguyen N.H."/>
            <person name="Vilgalys R."/>
            <person name="Ruytinx J."/>
            <person name="Liao H.L."/>
            <person name="Branco S."/>
            <person name="Kuo A."/>
            <person name="LaButti K."/>
            <person name="Lipzen A."/>
            <person name="Andreopoulos W."/>
            <person name="Pangilinan J."/>
            <person name="Riley R."/>
            <person name="Hundley H."/>
            <person name="Na H."/>
            <person name="Barry K."/>
            <person name="Grigoriev I.V."/>
            <person name="Stajich J.E."/>
            <person name="Kennedy P.G."/>
        </authorList>
    </citation>
    <scope>NUCLEOTIDE SEQUENCE</scope>
    <source>
        <strain evidence="1">DOB743</strain>
    </source>
</reference>
<dbReference type="AlphaFoldDB" id="A0A9P6ZY62"/>
<proteinExistence type="predicted"/>
<evidence type="ECO:0000313" key="1">
    <source>
        <dbReference type="EMBL" id="KAG1777971.1"/>
    </source>
</evidence>
<gene>
    <name evidence="1" type="ORF">EV702DRAFT_204575</name>
</gene>
<protein>
    <submittedName>
        <fullName evidence="1">Uncharacterized protein</fullName>
    </submittedName>
</protein>
<dbReference type="EMBL" id="JABBWD010000018">
    <property type="protein sequence ID" value="KAG1777971.1"/>
    <property type="molecule type" value="Genomic_DNA"/>
</dbReference>
<sequence>MGYTHVRAINLRSCLTMAAVISRLCTTQPIPWSLLANPYDSKSHGFSLDVTLRWTVALCKASNALMSIGLHEQFWNICAGRTTSTSLQDPRVLVSHQNLELTIQQLEKIKSIPNRQKKFRVSWSGTLGQTVVLYSQQYLSFLANSGIPSRTKLNTTTLSCIRR</sequence>